<keyword evidence="3" id="KW-0732">Signal</keyword>
<evidence type="ECO:0000313" key="4">
    <source>
        <dbReference type="EMBL" id="MBU2787128.1"/>
    </source>
</evidence>
<organism evidence="4 5">
    <name type="scientific">Igneacidithiobacillus copahuensis</name>
    <dbReference type="NCBI Taxonomy" id="2724909"/>
    <lineage>
        <taxon>Bacteria</taxon>
        <taxon>Pseudomonadati</taxon>
        <taxon>Pseudomonadota</taxon>
        <taxon>Acidithiobacillia</taxon>
        <taxon>Acidithiobacillales</taxon>
        <taxon>Acidithiobacillaceae</taxon>
        <taxon>Igneacidithiobacillus</taxon>
    </lineage>
</organism>
<sequence length="439" mass="48427">AMVALPSNRLPIFYWKWGVFRTALKSFIMDSKVDGQVRAYYFDRFFGKNATNLSAFSLGGYINAHTASLAGFSADVGFYTANSLGANRVNPDVTLMGKGTSINALGQAYLQYEIPHALLIRAGNQIVNTPWVNGSDSRVIPATYQGVFAQVSPYCGWNLYGMRIFRWKSRTSADYYRDNLYYNTGFDGDPIYGGSAVVPNTDTAANGILAFGTSYKRYGIDAQAWYYNFYQFTQTVYGDAQYTLKTGSGVDPFLGAQINREWESNSLLNNSYAPGTKPIDGFKGNGVNSTAWGVIGGIDYDGGSALLGKGQLSAAYNEILYHQGAVGGGAIVSPYTVGYATDPLYTTSMIRGLVEMGPGHGFKIKWTQHFLSNQFLFMTAYAQYHLQTAGYANDIYGDLTYFPQGWIKGLSIRDRVEVAHGDLSTGYFIYNRVMLTYDF</sequence>
<dbReference type="Proteomes" id="UP001197378">
    <property type="component" value="Unassembled WGS sequence"/>
</dbReference>
<gene>
    <name evidence="4" type="ORF">HFQ13_02690</name>
</gene>
<evidence type="ECO:0000256" key="1">
    <source>
        <dbReference type="ARBA" id="ARBA00009075"/>
    </source>
</evidence>
<dbReference type="InterPro" id="IPR005318">
    <property type="entry name" value="OM_porin_bac"/>
</dbReference>
<dbReference type="InterPro" id="IPR023614">
    <property type="entry name" value="Porin_dom_sf"/>
</dbReference>
<dbReference type="GO" id="GO:0016020">
    <property type="term" value="C:membrane"/>
    <property type="evidence" value="ECO:0007669"/>
    <property type="project" value="InterPro"/>
</dbReference>
<dbReference type="Pfam" id="PF03573">
    <property type="entry name" value="OprD"/>
    <property type="match status" value="1"/>
</dbReference>
<name>A0AAE3CIT3_9PROT</name>
<keyword evidence="5" id="KW-1185">Reference proteome</keyword>
<dbReference type="EMBL" id="JAAXYO010000036">
    <property type="protein sequence ID" value="MBU2787128.1"/>
    <property type="molecule type" value="Genomic_DNA"/>
</dbReference>
<reference evidence="4" key="1">
    <citation type="journal article" date="2021" name="ISME J.">
        <title>Genomic evolution of the class Acidithiobacillia: deep-branching Proteobacteria living in extreme acidic conditions.</title>
        <authorList>
            <person name="Moya-Beltran A."/>
            <person name="Beard S."/>
            <person name="Rojas-Villalobos C."/>
            <person name="Issotta F."/>
            <person name="Gallardo Y."/>
            <person name="Ulloa R."/>
            <person name="Giaveno A."/>
            <person name="Degli Esposti M."/>
            <person name="Johnson D.B."/>
            <person name="Quatrini R."/>
        </authorList>
    </citation>
    <scope>NUCLEOTIDE SEQUENCE</scope>
    <source>
        <strain evidence="4">VAN18-1</strain>
    </source>
</reference>
<comment type="caution">
    <text evidence="4">The sequence shown here is derived from an EMBL/GenBank/DDBJ whole genome shotgun (WGS) entry which is preliminary data.</text>
</comment>
<protein>
    <submittedName>
        <fullName evidence="4">OprD family porin</fullName>
    </submittedName>
</protein>
<dbReference type="Gene3D" id="2.40.160.10">
    <property type="entry name" value="Porin"/>
    <property type="match status" value="1"/>
</dbReference>
<feature type="non-terminal residue" evidence="4">
    <location>
        <position position="1"/>
    </location>
</feature>
<comment type="similarity">
    <text evidence="1">Belongs to the outer membrane porin (Opr) (TC 1.B.25) family.</text>
</comment>
<dbReference type="AlphaFoldDB" id="A0AAE3CIT3"/>
<proteinExistence type="inferred from homology"/>
<evidence type="ECO:0000256" key="3">
    <source>
        <dbReference type="ARBA" id="ARBA00022729"/>
    </source>
</evidence>
<evidence type="ECO:0000313" key="5">
    <source>
        <dbReference type="Proteomes" id="UP001197378"/>
    </source>
</evidence>
<accession>A0AAE3CIT3</accession>
<evidence type="ECO:0000256" key="2">
    <source>
        <dbReference type="ARBA" id="ARBA00022448"/>
    </source>
</evidence>
<keyword evidence="2" id="KW-0813">Transport</keyword>